<protein>
    <recommendedName>
        <fullName evidence="10">Peptidyl-prolyl cis-trans isomerase</fullName>
        <ecNumber evidence="10">5.2.1.8</ecNumber>
    </recommendedName>
</protein>
<evidence type="ECO:0000256" key="10">
    <source>
        <dbReference type="RuleBase" id="RU003915"/>
    </source>
</evidence>
<evidence type="ECO:0000256" key="4">
    <source>
        <dbReference type="ARBA" id="ARBA00022490"/>
    </source>
</evidence>
<proteinExistence type="inferred from homology"/>
<dbReference type="GO" id="GO:0042026">
    <property type="term" value="P:protein refolding"/>
    <property type="evidence" value="ECO:0007669"/>
    <property type="project" value="UniProtKB-ARBA"/>
</dbReference>
<dbReference type="PANTHER" id="PTHR47861">
    <property type="entry name" value="FKBP-TYPE PEPTIDYL-PROLYL CIS-TRANS ISOMERASE SLYD"/>
    <property type="match status" value="1"/>
</dbReference>
<accession>A0A6C0GE01</accession>
<keyword evidence="7 9" id="KW-0413">Isomerase</keyword>
<dbReference type="GO" id="GO:0003755">
    <property type="term" value="F:peptidyl-prolyl cis-trans isomerase activity"/>
    <property type="evidence" value="ECO:0007669"/>
    <property type="project" value="UniProtKB-UniRule"/>
</dbReference>
<keyword evidence="4" id="KW-0963">Cytoplasm</keyword>
<name>A0A6C0GE01_9BACT</name>
<dbReference type="Proteomes" id="UP000480178">
    <property type="component" value="Chromosome"/>
</dbReference>
<reference evidence="12 13" key="1">
    <citation type="submission" date="2020-01" db="EMBL/GenBank/DDBJ databases">
        <authorList>
            <person name="Kim M.K."/>
        </authorList>
    </citation>
    <scope>NUCLEOTIDE SEQUENCE [LARGE SCALE GENOMIC DNA]</scope>
    <source>
        <strain evidence="12 13">172606-1</strain>
    </source>
</reference>
<keyword evidence="6" id="KW-0143">Chaperone</keyword>
<dbReference type="PANTHER" id="PTHR47861:SF3">
    <property type="entry name" value="FKBP-TYPE PEPTIDYL-PROLYL CIS-TRANS ISOMERASE SLYD"/>
    <property type="match status" value="1"/>
</dbReference>
<evidence type="ECO:0000256" key="5">
    <source>
        <dbReference type="ARBA" id="ARBA00023110"/>
    </source>
</evidence>
<evidence type="ECO:0000259" key="11">
    <source>
        <dbReference type="PROSITE" id="PS50059"/>
    </source>
</evidence>
<evidence type="ECO:0000256" key="2">
    <source>
        <dbReference type="ARBA" id="ARBA00004496"/>
    </source>
</evidence>
<evidence type="ECO:0000256" key="9">
    <source>
        <dbReference type="PROSITE-ProRule" id="PRU00277"/>
    </source>
</evidence>
<dbReference type="RefSeq" id="WP_162442127.1">
    <property type="nucleotide sequence ID" value="NZ_CP048222.1"/>
</dbReference>
<dbReference type="InterPro" id="IPR046357">
    <property type="entry name" value="PPIase_dom_sf"/>
</dbReference>
<dbReference type="SUPFAM" id="SSF54534">
    <property type="entry name" value="FKBP-like"/>
    <property type="match status" value="1"/>
</dbReference>
<dbReference type="GO" id="GO:0005737">
    <property type="term" value="C:cytoplasm"/>
    <property type="evidence" value="ECO:0007669"/>
    <property type="project" value="UniProtKB-SubCell"/>
</dbReference>
<evidence type="ECO:0000256" key="6">
    <source>
        <dbReference type="ARBA" id="ARBA00023186"/>
    </source>
</evidence>
<evidence type="ECO:0000313" key="12">
    <source>
        <dbReference type="EMBL" id="QHT66054.1"/>
    </source>
</evidence>
<dbReference type="PROSITE" id="PS50059">
    <property type="entry name" value="FKBP_PPIASE"/>
    <property type="match status" value="1"/>
</dbReference>
<dbReference type="KEGG" id="rhoz:GXP67_04915"/>
<dbReference type="Pfam" id="PF00254">
    <property type="entry name" value="FKBP_C"/>
    <property type="match status" value="1"/>
</dbReference>
<evidence type="ECO:0000256" key="3">
    <source>
        <dbReference type="ARBA" id="ARBA00006577"/>
    </source>
</evidence>
<gene>
    <name evidence="12" type="ORF">GXP67_04915</name>
</gene>
<evidence type="ECO:0000256" key="8">
    <source>
        <dbReference type="ARBA" id="ARBA00037071"/>
    </source>
</evidence>
<evidence type="ECO:0000256" key="7">
    <source>
        <dbReference type="ARBA" id="ARBA00023235"/>
    </source>
</evidence>
<organism evidence="12 13">
    <name type="scientific">Rhodocytophaga rosea</name>
    <dbReference type="NCBI Taxonomy" id="2704465"/>
    <lineage>
        <taxon>Bacteria</taxon>
        <taxon>Pseudomonadati</taxon>
        <taxon>Bacteroidota</taxon>
        <taxon>Cytophagia</taxon>
        <taxon>Cytophagales</taxon>
        <taxon>Rhodocytophagaceae</taxon>
        <taxon>Rhodocytophaga</taxon>
    </lineage>
</organism>
<comment type="function">
    <text evidence="8">Also involved in hydrogenase metallocenter assembly, probably by participating in the nickel insertion step. This function in hydrogenase biosynthesis requires chaperone activity and the presence of the metal-binding domain, but not PPIase activity.</text>
</comment>
<evidence type="ECO:0000313" key="13">
    <source>
        <dbReference type="Proteomes" id="UP000480178"/>
    </source>
</evidence>
<feature type="domain" description="PPIase FKBP-type" evidence="11">
    <location>
        <begin position="6"/>
        <end position="86"/>
    </location>
</feature>
<keyword evidence="5 9" id="KW-0697">Rotamase</keyword>
<comment type="similarity">
    <text evidence="3 10">Belongs to the FKBP-type PPIase family.</text>
</comment>
<keyword evidence="13" id="KW-1185">Reference proteome</keyword>
<evidence type="ECO:0000256" key="1">
    <source>
        <dbReference type="ARBA" id="ARBA00000971"/>
    </source>
</evidence>
<dbReference type="EC" id="5.2.1.8" evidence="10"/>
<dbReference type="InterPro" id="IPR001179">
    <property type="entry name" value="PPIase_FKBP_dom"/>
</dbReference>
<comment type="catalytic activity">
    <reaction evidence="1 9 10">
        <text>[protein]-peptidylproline (omega=180) = [protein]-peptidylproline (omega=0)</text>
        <dbReference type="Rhea" id="RHEA:16237"/>
        <dbReference type="Rhea" id="RHEA-COMP:10747"/>
        <dbReference type="Rhea" id="RHEA-COMP:10748"/>
        <dbReference type="ChEBI" id="CHEBI:83833"/>
        <dbReference type="ChEBI" id="CHEBI:83834"/>
        <dbReference type="EC" id="5.2.1.8"/>
    </reaction>
</comment>
<dbReference type="EMBL" id="CP048222">
    <property type="protein sequence ID" value="QHT66054.1"/>
    <property type="molecule type" value="Genomic_DNA"/>
</dbReference>
<sequence length="170" mass="19032">MTVDTNKVVSLTYELRIDDENGEQTLVEKVEQDNPMVILYGSSGLPERFEEQISGLKQGDSFEFSINPEEGYGDFDEEAVVELPKDVFKVNGKVDNELLQIGNFVPMTNQDGHRLQGKVLEVHPDSVLMDFNHPLAGVNMHFKGQILDVREASQEELAHGHVHGEGGHHH</sequence>
<dbReference type="AlphaFoldDB" id="A0A6C0GE01"/>
<comment type="subcellular location">
    <subcellularLocation>
        <location evidence="2">Cytoplasm</location>
    </subcellularLocation>
</comment>
<dbReference type="Gene3D" id="3.10.50.40">
    <property type="match status" value="1"/>
</dbReference>